<feature type="domain" description="Rhodanese" evidence="3">
    <location>
        <begin position="157"/>
        <end position="222"/>
    </location>
</feature>
<feature type="compositionally biased region" description="Low complexity" evidence="1">
    <location>
        <begin position="43"/>
        <end position="61"/>
    </location>
</feature>
<dbReference type="Pfam" id="PF00581">
    <property type="entry name" value="Rhodanese"/>
    <property type="match status" value="1"/>
</dbReference>
<evidence type="ECO:0000256" key="1">
    <source>
        <dbReference type="SAM" id="MobiDB-lite"/>
    </source>
</evidence>
<feature type="signal peptide" evidence="2">
    <location>
        <begin position="1"/>
        <end position="26"/>
    </location>
</feature>
<gene>
    <name evidence="4" type="ORF">H9L16_05970</name>
</gene>
<dbReference type="InterPro" id="IPR001763">
    <property type="entry name" value="Rhodanese-like_dom"/>
</dbReference>
<reference evidence="4 5" key="1">
    <citation type="submission" date="2020-08" db="EMBL/GenBank/DDBJ databases">
        <title>Genome sequence of Thermomonas carbonis KCTC 42013T.</title>
        <authorList>
            <person name="Hyun D.-W."/>
            <person name="Bae J.-W."/>
        </authorList>
    </citation>
    <scope>NUCLEOTIDE SEQUENCE [LARGE SCALE GENOMIC DNA]</scope>
    <source>
        <strain evidence="4 5">KCTC 42013</strain>
    </source>
</reference>
<dbReference type="AlphaFoldDB" id="A0A7G9STD6"/>
<dbReference type="Proteomes" id="UP000515804">
    <property type="component" value="Chromosome"/>
</dbReference>
<dbReference type="EMBL" id="CP060719">
    <property type="protein sequence ID" value="QNN71111.1"/>
    <property type="molecule type" value="Genomic_DNA"/>
</dbReference>
<protein>
    <recommendedName>
        <fullName evidence="3">Rhodanese domain-containing protein</fullName>
    </recommendedName>
</protein>
<organism evidence="4 5">
    <name type="scientific">Thermomonas carbonis</name>
    <dbReference type="NCBI Taxonomy" id="1463158"/>
    <lineage>
        <taxon>Bacteria</taxon>
        <taxon>Pseudomonadati</taxon>
        <taxon>Pseudomonadota</taxon>
        <taxon>Gammaproteobacteria</taxon>
        <taxon>Lysobacterales</taxon>
        <taxon>Lysobacteraceae</taxon>
        <taxon>Thermomonas</taxon>
    </lineage>
</organism>
<feature type="region of interest" description="Disordered" evidence="1">
    <location>
        <begin position="219"/>
        <end position="245"/>
    </location>
</feature>
<evidence type="ECO:0000313" key="4">
    <source>
        <dbReference type="EMBL" id="QNN71111.1"/>
    </source>
</evidence>
<evidence type="ECO:0000313" key="5">
    <source>
        <dbReference type="Proteomes" id="UP000515804"/>
    </source>
</evidence>
<dbReference type="RefSeq" id="WP_187553626.1">
    <property type="nucleotide sequence ID" value="NZ_BMZL01000003.1"/>
</dbReference>
<dbReference type="KEGG" id="tcn:H9L16_05970"/>
<evidence type="ECO:0000256" key="2">
    <source>
        <dbReference type="SAM" id="SignalP"/>
    </source>
</evidence>
<evidence type="ECO:0000259" key="3">
    <source>
        <dbReference type="PROSITE" id="PS50206"/>
    </source>
</evidence>
<dbReference type="PROSITE" id="PS51257">
    <property type="entry name" value="PROKAR_LIPOPROTEIN"/>
    <property type="match status" value="1"/>
</dbReference>
<keyword evidence="2" id="KW-0732">Signal</keyword>
<accession>A0A7G9STD6</accession>
<feature type="chain" id="PRO_5028993724" description="Rhodanese domain-containing protein" evidence="2">
    <location>
        <begin position="27"/>
        <end position="245"/>
    </location>
</feature>
<feature type="region of interest" description="Disordered" evidence="1">
    <location>
        <begin position="30"/>
        <end position="62"/>
    </location>
</feature>
<name>A0A7G9STD6_9GAMM</name>
<proteinExistence type="predicted"/>
<dbReference type="Gene3D" id="3.40.250.10">
    <property type="entry name" value="Rhodanese-like domain"/>
    <property type="match status" value="1"/>
</dbReference>
<keyword evidence="5" id="KW-1185">Reference proteome</keyword>
<sequence>MSTMTRWAGCLSVAIAGCLAIPAAFAQDSFGSPARPQAPPARPTTAQQPMPQRPMQQPAPTSRLPEMAMPIGLANGEAQDFGVAPTGELRASQQLHGPTPTSIPGGKVIATRQLSQLLQGGQGNVLLLHAYGAPEHLPGAQAAGPASQGGSFDDQVQREFGQYLRQATGGDTSRMLVVYCAGPQCWGSYNAALRAIRMGFRNVHWYRGGVEAWRQAGLPVQGGQGRPMPPSTAPGQGTAPARQGW</sequence>
<dbReference type="PROSITE" id="PS50206">
    <property type="entry name" value="RHODANESE_3"/>
    <property type="match status" value="1"/>
</dbReference>
<dbReference type="SUPFAM" id="SSF52821">
    <property type="entry name" value="Rhodanese/Cell cycle control phosphatase"/>
    <property type="match status" value="1"/>
</dbReference>
<dbReference type="InterPro" id="IPR036873">
    <property type="entry name" value="Rhodanese-like_dom_sf"/>
</dbReference>